<evidence type="ECO:0000313" key="2">
    <source>
        <dbReference type="EMBL" id="SKB77323.1"/>
    </source>
</evidence>
<evidence type="ECO:0000313" key="3">
    <source>
        <dbReference type="EMBL" id="SQA86602.1"/>
    </source>
</evidence>
<dbReference type="SMART" id="SM00860">
    <property type="entry name" value="SMI1_KNR4"/>
    <property type="match status" value="1"/>
</dbReference>
<proteinExistence type="predicted"/>
<dbReference type="Proteomes" id="UP000251937">
    <property type="component" value="Unassembled WGS sequence"/>
</dbReference>
<reference evidence="3 5" key="2">
    <citation type="submission" date="2018-06" db="EMBL/GenBank/DDBJ databases">
        <authorList>
            <consortium name="Pathogen Informatics"/>
            <person name="Doyle S."/>
        </authorList>
    </citation>
    <scope>NUCLEOTIDE SEQUENCE [LARGE SCALE GENOMIC DNA]</scope>
    <source>
        <strain evidence="3 5">NCTC11212</strain>
    </source>
</reference>
<name>A0AAX2IEN1_9FLAO</name>
<accession>A0AAX2IEN1</accession>
<evidence type="ECO:0000259" key="1">
    <source>
        <dbReference type="SMART" id="SM00860"/>
    </source>
</evidence>
<reference evidence="2 4" key="1">
    <citation type="submission" date="2017-02" db="EMBL/GenBank/DDBJ databases">
        <authorList>
            <person name="Varghese N."/>
            <person name="Submissions S."/>
        </authorList>
    </citation>
    <scope>NUCLEOTIDE SEQUENCE [LARGE SCALE GENOMIC DNA]</scope>
    <source>
        <strain evidence="2 4">DSM 16775</strain>
    </source>
</reference>
<keyword evidence="4" id="KW-1185">Reference proteome</keyword>
<organism evidence="3 5">
    <name type="scientific">Chryseobacterium balustinum</name>
    <dbReference type="NCBI Taxonomy" id="246"/>
    <lineage>
        <taxon>Bacteria</taxon>
        <taxon>Pseudomonadati</taxon>
        <taxon>Bacteroidota</taxon>
        <taxon>Flavobacteriia</taxon>
        <taxon>Flavobacteriales</taxon>
        <taxon>Weeksellaceae</taxon>
        <taxon>Chryseobacterium group</taxon>
        <taxon>Chryseobacterium</taxon>
    </lineage>
</organism>
<dbReference type="AlphaFoldDB" id="A0AAX2IEN1"/>
<protein>
    <submittedName>
        <fullName evidence="2 3">SMI1 / KNR4 family</fullName>
    </submittedName>
</protein>
<dbReference type="Proteomes" id="UP000190669">
    <property type="component" value="Unassembled WGS sequence"/>
</dbReference>
<feature type="domain" description="Knr4/Smi1-like" evidence="1">
    <location>
        <begin position="32"/>
        <end position="134"/>
    </location>
</feature>
<gene>
    <name evidence="3" type="ORF">NCTC11212_00028</name>
    <name evidence="2" type="ORF">SAMN05421800_10861</name>
</gene>
<dbReference type="Gene3D" id="3.40.1580.10">
    <property type="entry name" value="SMI1/KNR4-like"/>
    <property type="match status" value="1"/>
</dbReference>
<dbReference type="InterPro" id="IPR018958">
    <property type="entry name" value="Knr4/Smi1-like_dom"/>
</dbReference>
<evidence type="ECO:0000313" key="5">
    <source>
        <dbReference type="Proteomes" id="UP000251937"/>
    </source>
</evidence>
<dbReference type="EMBL" id="FUZE01000008">
    <property type="protein sequence ID" value="SKB77323.1"/>
    <property type="molecule type" value="Genomic_DNA"/>
</dbReference>
<dbReference type="KEGG" id="cbp:EB354_04405"/>
<dbReference type="SUPFAM" id="SSF160631">
    <property type="entry name" value="SMI1/KNR4-like"/>
    <property type="match status" value="1"/>
</dbReference>
<comment type="caution">
    <text evidence="3">The sequence shown here is derived from an EMBL/GenBank/DDBJ whole genome shotgun (WGS) entry which is preliminary data.</text>
</comment>
<sequence length="156" mass="18501">MVHSLLDGINMKRIIELVQKKHQNNGIDINPPAKLSDINNFEKQLGFALPTDFREFYLICNGFCCTEDLFNMVSLQNIIRYQQNFGNNWFYFSEYMIYSDMWGLRITPTGQYEIFNGLYPTKTITSSLTEFLQRFMKGNVFEISGLYEWHYELEIK</sequence>
<dbReference type="Pfam" id="PF09346">
    <property type="entry name" value="SMI1_KNR4"/>
    <property type="match status" value="1"/>
</dbReference>
<dbReference type="InterPro" id="IPR037883">
    <property type="entry name" value="Knr4/Smi1-like_sf"/>
</dbReference>
<evidence type="ECO:0000313" key="4">
    <source>
        <dbReference type="Proteomes" id="UP000190669"/>
    </source>
</evidence>
<dbReference type="EMBL" id="UAVR01000001">
    <property type="protein sequence ID" value="SQA86602.1"/>
    <property type="molecule type" value="Genomic_DNA"/>
</dbReference>